<dbReference type="EMBL" id="AMZH03000432">
    <property type="protein sequence ID" value="RRT83785.1"/>
    <property type="molecule type" value="Genomic_DNA"/>
</dbReference>
<organism evidence="1 2">
    <name type="scientific">Ensete ventricosum</name>
    <name type="common">Abyssinian banana</name>
    <name type="synonym">Musa ensete</name>
    <dbReference type="NCBI Taxonomy" id="4639"/>
    <lineage>
        <taxon>Eukaryota</taxon>
        <taxon>Viridiplantae</taxon>
        <taxon>Streptophyta</taxon>
        <taxon>Embryophyta</taxon>
        <taxon>Tracheophyta</taxon>
        <taxon>Spermatophyta</taxon>
        <taxon>Magnoliopsida</taxon>
        <taxon>Liliopsida</taxon>
        <taxon>Zingiberales</taxon>
        <taxon>Musaceae</taxon>
        <taxon>Ensete</taxon>
    </lineage>
</organism>
<dbReference type="Proteomes" id="UP000287651">
    <property type="component" value="Unassembled WGS sequence"/>
</dbReference>
<gene>
    <name evidence="1" type="ORF">B296_00005936</name>
</gene>
<accession>A0A427B5N1</accession>
<dbReference type="AlphaFoldDB" id="A0A427B5N1"/>
<protein>
    <submittedName>
        <fullName evidence="1">Uncharacterized protein</fullName>
    </submittedName>
</protein>
<proteinExistence type="predicted"/>
<sequence>MGIIVAIVSRHSAAIPAQRSPYDVATSDFFPPNTIRSVHRARVGAFVTRDARAVGVGYNRIGNVIECDPICRTWTCTAEEATPAPLDSCALLPPPPPRVLAGGPARYGGSEN</sequence>
<name>A0A427B5N1_ENSVE</name>
<evidence type="ECO:0000313" key="2">
    <source>
        <dbReference type="Proteomes" id="UP000287651"/>
    </source>
</evidence>
<evidence type="ECO:0000313" key="1">
    <source>
        <dbReference type="EMBL" id="RRT83785.1"/>
    </source>
</evidence>
<reference evidence="1 2" key="1">
    <citation type="journal article" date="2014" name="Agronomy (Basel)">
        <title>A Draft Genome Sequence for Ensete ventricosum, the Drought-Tolerant Tree Against Hunger.</title>
        <authorList>
            <person name="Harrison J."/>
            <person name="Moore K.A."/>
            <person name="Paszkiewicz K."/>
            <person name="Jones T."/>
            <person name="Grant M."/>
            <person name="Ambacheew D."/>
            <person name="Muzemil S."/>
            <person name="Studholme D.J."/>
        </authorList>
    </citation>
    <scope>NUCLEOTIDE SEQUENCE [LARGE SCALE GENOMIC DNA]</scope>
</reference>
<comment type="caution">
    <text evidence="1">The sequence shown here is derived from an EMBL/GenBank/DDBJ whole genome shotgun (WGS) entry which is preliminary data.</text>
</comment>